<protein>
    <submittedName>
        <fullName evidence="1">Uncharacterized protein</fullName>
    </submittedName>
</protein>
<sequence length="116" mass="13080">MSIILPSFPLDHYFHQEINYVGEDVAVSSLHFFQGDMDLPPLSFHASLEEEPEDLETVLKVVSPLDNQDLDVSSKFKAEKCPPHHACDHHIELEVSLPPVCVIDSLSNHYSEELKA</sequence>
<comment type="caution">
    <text evidence="1">The sequence shown here is derived from an EMBL/GenBank/DDBJ whole genome shotgun (WGS) entry which is preliminary data.</text>
</comment>
<dbReference type="EMBL" id="AVOT02023693">
    <property type="protein sequence ID" value="MBW0513898.1"/>
    <property type="molecule type" value="Genomic_DNA"/>
</dbReference>
<dbReference type="AlphaFoldDB" id="A0A9Q3E7Q4"/>
<evidence type="ECO:0000313" key="2">
    <source>
        <dbReference type="Proteomes" id="UP000765509"/>
    </source>
</evidence>
<name>A0A9Q3E7Q4_9BASI</name>
<organism evidence="1 2">
    <name type="scientific">Austropuccinia psidii MF-1</name>
    <dbReference type="NCBI Taxonomy" id="1389203"/>
    <lineage>
        <taxon>Eukaryota</taxon>
        <taxon>Fungi</taxon>
        <taxon>Dikarya</taxon>
        <taxon>Basidiomycota</taxon>
        <taxon>Pucciniomycotina</taxon>
        <taxon>Pucciniomycetes</taxon>
        <taxon>Pucciniales</taxon>
        <taxon>Sphaerophragmiaceae</taxon>
        <taxon>Austropuccinia</taxon>
    </lineage>
</organism>
<evidence type="ECO:0000313" key="1">
    <source>
        <dbReference type="EMBL" id="MBW0513898.1"/>
    </source>
</evidence>
<reference evidence="1" key="1">
    <citation type="submission" date="2021-03" db="EMBL/GenBank/DDBJ databases">
        <title>Draft genome sequence of rust myrtle Austropuccinia psidii MF-1, a brazilian biotype.</title>
        <authorList>
            <person name="Quecine M.C."/>
            <person name="Pachon D.M.R."/>
            <person name="Bonatelli M.L."/>
            <person name="Correr F.H."/>
            <person name="Franceschini L.M."/>
            <person name="Leite T.F."/>
            <person name="Margarido G.R.A."/>
            <person name="Almeida C.A."/>
            <person name="Ferrarezi J.A."/>
            <person name="Labate C.A."/>
        </authorList>
    </citation>
    <scope>NUCLEOTIDE SEQUENCE</scope>
    <source>
        <strain evidence="1">MF-1</strain>
    </source>
</reference>
<dbReference type="Proteomes" id="UP000765509">
    <property type="component" value="Unassembled WGS sequence"/>
</dbReference>
<gene>
    <name evidence="1" type="ORF">O181_053613</name>
</gene>
<accession>A0A9Q3E7Q4</accession>
<keyword evidence="2" id="KW-1185">Reference proteome</keyword>
<proteinExistence type="predicted"/>